<keyword evidence="5" id="KW-1185">Reference proteome</keyword>
<reference evidence="5" key="1">
    <citation type="journal article" date="2019" name="Int. J. Syst. Evol. Microbiol.">
        <title>The Global Catalogue of Microorganisms (GCM) 10K type strain sequencing project: providing services to taxonomists for standard genome sequencing and annotation.</title>
        <authorList>
            <consortium name="The Broad Institute Genomics Platform"/>
            <consortium name="The Broad Institute Genome Sequencing Center for Infectious Disease"/>
            <person name="Wu L."/>
            <person name="Ma J."/>
        </authorList>
    </citation>
    <scope>NUCLEOTIDE SEQUENCE [LARGE SCALE GENOMIC DNA]</scope>
    <source>
        <strain evidence="5">JCM 15614</strain>
    </source>
</reference>
<evidence type="ECO:0000313" key="4">
    <source>
        <dbReference type="EMBL" id="GAA3184840.1"/>
    </source>
</evidence>
<evidence type="ECO:0000256" key="1">
    <source>
        <dbReference type="SAM" id="MobiDB-lite"/>
    </source>
</evidence>
<dbReference type="RefSeq" id="WP_344691376.1">
    <property type="nucleotide sequence ID" value="NZ_BAAAVV010000020.1"/>
</dbReference>
<dbReference type="Proteomes" id="UP001499924">
    <property type="component" value="Unassembled WGS sequence"/>
</dbReference>
<feature type="domain" description="DUF2510" evidence="3">
    <location>
        <begin position="68"/>
        <end position="93"/>
    </location>
</feature>
<feature type="region of interest" description="Disordered" evidence="1">
    <location>
        <begin position="45"/>
        <end position="74"/>
    </location>
</feature>
<evidence type="ECO:0000313" key="5">
    <source>
        <dbReference type="Proteomes" id="UP001499924"/>
    </source>
</evidence>
<name>A0ABP6PP86_9ACTN</name>
<protein>
    <recommendedName>
        <fullName evidence="3">DUF2510 domain-containing protein</fullName>
    </recommendedName>
</protein>
<sequence>MVLTAEESSSNSLLFVLIAVGVVLVLAAIGLAVWLARRNPAPAQPAAFGGPYGQPMPPRPMPQSPMAPGWYPDPQRQARLRWFDGAQWTPNTQN</sequence>
<evidence type="ECO:0000259" key="3">
    <source>
        <dbReference type="Pfam" id="PF10708"/>
    </source>
</evidence>
<keyword evidence="2" id="KW-0812">Transmembrane</keyword>
<accession>A0ABP6PP86</accession>
<proteinExistence type="predicted"/>
<dbReference type="InterPro" id="IPR018929">
    <property type="entry name" value="DUF2510"/>
</dbReference>
<keyword evidence="2" id="KW-0472">Membrane</keyword>
<dbReference type="EMBL" id="BAAAVV010000020">
    <property type="protein sequence ID" value="GAA3184840.1"/>
    <property type="molecule type" value="Genomic_DNA"/>
</dbReference>
<organism evidence="4 5">
    <name type="scientific">Blastococcus jejuensis</name>
    <dbReference type="NCBI Taxonomy" id="351224"/>
    <lineage>
        <taxon>Bacteria</taxon>
        <taxon>Bacillati</taxon>
        <taxon>Actinomycetota</taxon>
        <taxon>Actinomycetes</taxon>
        <taxon>Geodermatophilales</taxon>
        <taxon>Geodermatophilaceae</taxon>
        <taxon>Blastococcus</taxon>
    </lineage>
</organism>
<keyword evidence="2" id="KW-1133">Transmembrane helix</keyword>
<evidence type="ECO:0000256" key="2">
    <source>
        <dbReference type="SAM" id="Phobius"/>
    </source>
</evidence>
<comment type="caution">
    <text evidence="4">The sequence shown here is derived from an EMBL/GenBank/DDBJ whole genome shotgun (WGS) entry which is preliminary data.</text>
</comment>
<gene>
    <name evidence="4" type="ORF">GCM10010531_43820</name>
</gene>
<feature type="compositionally biased region" description="Pro residues" evidence="1">
    <location>
        <begin position="54"/>
        <end position="65"/>
    </location>
</feature>
<feature type="transmembrane region" description="Helical" evidence="2">
    <location>
        <begin position="12"/>
        <end position="36"/>
    </location>
</feature>
<dbReference type="Pfam" id="PF10708">
    <property type="entry name" value="DUF2510"/>
    <property type="match status" value="1"/>
</dbReference>